<dbReference type="Pfam" id="PF08534">
    <property type="entry name" value="Redoxin"/>
    <property type="match status" value="1"/>
</dbReference>
<dbReference type="InterPro" id="IPR036249">
    <property type="entry name" value="Thioredoxin-like_sf"/>
</dbReference>
<feature type="domain" description="Thioredoxin" evidence="1">
    <location>
        <begin position="61"/>
        <end position="203"/>
    </location>
</feature>
<dbReference type="PROSITE" id="PS51352">
    <property type="entry name" value="THIOREDOXIN_2"/>
    <property type="match status" value="1"/>
</dbReference>
<dbReference type="AlphaFoldDB" id="A0A3S4UJF4"/>
<dbReference type="SUPFAM" id="SSF52833">
    <property type="entry name" value="Thioredoxin-like"/>
    <property type="match status" value="1"/>
</dbReference>
<reference evidence="2 4" key="1">
    <citation type="submission" date="2014-07" db="EMBL/GenBank/DDBJ databases">
        <authorList>
            <person name="Pisani N.G."/>
            <person name="Newman J.D."/>
        </authorList>
    </citation>
    <scope>NUCLEOTIDE SEQUENCE [LARGE SCALE GENOMIC DNA]</scope>
    <source>
        <strain evidence="2 4">LMG 24720</strain>
    </source>
</reference>
<evidence type="ECO:0000313" key="4">
    <source>
        <dbReference type="Proteomes" id="UP000028349"/>
    </source>
</evidence>
<dbReference type="Gene3D" id="3.40.30.10">
    <property type="entry name" value="Glutaredoxin"/>
    <property type="match status" value="1"/>
</dbReference>
<reference evidence="3 5" key="2">
    <citation type="submission" date="2018-12" db="EMBL/GenBank/DDBJ databases">
        <authorList>
            <consortium name="Pathogen Informatics"/>
        </authorList>
    </citation>
    <scope>NUCLEOTIDE SEQUENCE [LARGE SCALE GENOMIC DNA]</scope>
    <source>
        <strain evidence="3 5">NCTC13489</strain>
    </source>
</reference>
<proteinExistence type="predicted"/>
<dbReference type="STRING" id="266748.HY04_00490"/>
<dbReference type="EMBL" id="LR134441">
    <property type="protein sequence ID" value="VEH96599.1"/>
    <property type="molecule type" value="Genomic_DNA"/>
</dbReference>
<dbReference type="KEGG" id="cant:NCTC13489_00525"/>
<dbReference type="EMBL" id="JPEP01000001">
    <property type="protein sequence ID" value="KEY19743.1"/>
    <property type="molecule type" value="Genomic_DNA"/>
</dbReference>
<dbReference type="Proteomes" id="UP000028349">
    <property type="component" value="Unassembled WGS sequence"/>
</dbReference>
<organism evidence="3 5">
    <name type="scientific">Kaistella antarctica</name>
    <dbReference type="NCBI Taxonomy" id="266748"/>
    <lineage>
        <taxon>Bacteria</taxon>
        <taxon>Pseudomonadati</taxon>
        <taxon>Bacteroidota</taxon>
        <taxon>Flavobacteriia</taxon>
        <taxon>Flavobacteriales</taxon>
        <taxon>Weeksellaceae</taxon>
        <taxon>Chryseobacterium group</taxon>
        <taxon>Kaistella</taxon>
    </lineage>
</organism>
<accession>A0A3S4UJF4</accession>
<dbReference type="CDD" id="cd02966">
    <property type="entry name" value="TlpA_like_family"/>
    <property type="match status" value="1"/>
</dbReference>
<name>A0A3S4UJF4_9FLAO</name>
<dbReference type="PANTHER" id="PTHR42852">
    <property type="entry name" value="THIOL:DISULFIDE INTERCHANGE PROTEIN DSBE"/>
    <property type="match status" value="1"/>
</dbReference>
<evidence type="ECO:0000313" key="3">
    <source>
        <dbReference type="EMBL" id="VEH96599.1"/>
    </source>
</evidence>
<dbReference type="InterPro" id="IPR050553">
    <property type="entry name" value="Thioredoxin_ResA/DsbE_sf"/>
</dbReference>
<protein>
    <submittedName>
        <fullName evidence="3">Thiol-disulfide oxidoreductase resA</fullName>
    </submittedName>
</protein>
<keyword evidence="4" id="KW-1185">Reference proteome</keyword>
<dbReference type="PANTHER" id="PTHR42852:SF17">
    <property type="entry name" value="THIOREDOXIN-LIKE PROTEIN HI_1115"/>
    <property type="match status" value="1"/>
</dbReference>
<evidence type="ECO:0000313" key="2">
    <source>
        <dbReference type="EMBL" id="KEY19743.1"/>
    </source>
</evidence>
<gene>
    <name evidence="3" type="primary">resA_2</name>
    <name evidence="2" type="ORF">HY04_00490</name>
    <name evidence="3" type="ORF">NCTC13489_00525</name>
</gene>
<dbReference type="InterPro" id="IPR013740">
    <property type="entry name" value="Redoxin"/>
</dbReference>
<dbReference type="GO" id="GO:0016491">
    <property type="term" value="F:oxidoreductase activity"/>
    <property type="evidence" value="ECO:0007669"/>
    <property type="project" value="InterPro"/>
</dbReference>
<dbReference type="RefSeq" id="WP_034716095.1">
    <property type="nucleotide sequence ID" value="NZ_FOIX01000002.1"/>
</dbReference>
<dbReference type="Proteomes" id="UP000270036">
    <property type="component" value="Chromosome"/>
</dbReference>
<evidence type="ECO:0000313" key="5">
    <source>
        <dbReference type="Proteomes" id="UP000270036"/>
    </source>
</evidence>
<evidence type="ECO:0000259" key="1">
    <source>
        <dbReference type="PROSITE" id="PS51352"/>
    </source>
</evidence>
<sequence length="206" mass="23201">MNTQTKNIMKKASNIAFIGLILSMIFVPEVKANMQQGLMKLGFFNPDLKESSLSTNLPNSNTENAKAANYKMNMLDQTGKKVSLEDLKGKVVFINFWATWCGPCIAEMPSIQKLYDRFKDNDEVVFVILEAEGNKPKATKFMEKRKLSLPVYYPASDFPEEFFRGSLPTTVILDKQGNIAHKTEGMADYSGQDIVDFLNQVIAMHP</sequence>
<dbReference type="InterPro" id="IPR013766">
    <property type="entry name" value="Thioredoxin_domain"/>
</dbReference>